<evidence type="ECO:0000313" key="3">
    <source>
        <dbReference type="EMBL" id="KAB6085778.1"/>
    </source>
</evidence>
<dbReference type="InterPro" id="IPR041682">
    <property type="entry name" value="AAA_14"/>
</dbReference>
<feature type="domain" description="AAA" evidence="1">
    <location>
        <begin position="22"/>
        <end position="155"/>
    </location>
</feature>
<reference evidence="6" key="1">
    <citation type="submission" date="2017-04" db="EMBL/GenBank/DDBJ databases">
        <title>Function of individual gut microbiota members based on whole genome sequencing of pure cultures obtained from chicken caecum.</title>
        <authorList>
            <person name="Medvecky M."/>
            <person name="Cejkova D."/>
            <person name="Polansky O."/>
            <person name="Karasova D."/>
            <person name="Kubasova T."/>
            <person name="Cizek A."/>
            <person name="Rychlik I."/>
        </authorList>
    </citation>
    <scope>NUCLEOTIDE SEQUENCE [LARGE SCALE GENOMIC DNA]</scope>
    <source>
        <strain evidence="6">An109</strain>
    </source>
</reference>
<reference evidence="4" key="4">
    <citation type="submission" date="2023-08" db="EMBL/GenBank/DDBJ databases">
        <title>Mucin Metabolism Genes Underlie the Key Renovations of Bacteroides xylanisolvens Genomes in Captive Great Apes.</title>
        <authorList>
            <person name="Nishida A.H."/>
        </authorList>
    </citation>
    <scope>NUCLEOTIDE SEQUENCE</scope>
    <source>
        <strain evidence="4">P13.H9</strain>
    </source>
</reference>
<dbReference type="PANTHER" id="PTHR33295">
    <property type="entry name" value="ATPASE"/>
    <property type="match status" value="1"/>
</dbReference>
<comment type="caution">
    <text evidence="5">The sequence shown here is derived from an EMBL/GenBank/DDBJ whole genome shotgun (WGS) entry which is preliminary data.</text>
</comment>
<dbReference type="GO" id="GO:0005524">
    <property type="term" value="F:ATP binding"/>
    <property type="evidence" value="ECO:0007669"/>
    <property type="project" value="UniProtKB-KW"/>
</dbReference>
<evidence type="ECO:0000259" key="2">
    <source>
        <dbReference type="Pfam" id="PF13635"/>
    </source>
</evidence>
<protein>
    <submittedName>
        <fullName evidence="4 5">ATPase</fullName>
    </submittedName>
    <submittedName>
        <fullName evidence="3">ATP-binding protein</fullName>
    </submittedName>
</protein>
<gene>
    <name evidence="5" type="ORF">B5E52_02710</name>
    <name evidence="3" type="ORF">GA560_04315</name>
    <name evidence="4" type="ORF">LD004_16725</name>
</gene>
<proteinExistence type="predicted"/>
<organism evidence="5 6">
    <name type="scientific">Bacteroides xylanisolvens</name>
    <dbReference type="NCBI Taxonomy" id="371601"/>
    <lineage>
        <taxon>Bacteria</taxon>
        <taxon>Pseudomonadati</taxon>
        <taxon>Bacteroidota</taxon>
        <taxon>Bacteroidia</taxon>
        <taxon>Bacteroidales</taxon>
        <taxon>Bacteroidaceae</taxon>
        <taxon>Bacteroides</taxon>
    </lineage>
</organism>
<dbReference type="Proteomes" id="UP000474077">
    <property type="component" value="Unassembled WGS sequence"/>
</dbReference>
<dbReference type="InterPro" id="IPR027417">
    <property type="entry name" value="P-loop_NTPase"/>
</dbReference>
<evidence type="ECO:0000313" key="7">
    <source>
        <dbReference type="Proteomes" id="UP000474077"/>
    </source>
</evidence>
<evidence type="ECO:0000259" key="1">
    <source>
        <dbReference type="Pfam" id="PF13173"/>
    </source>
</evidence>
<evidence type="ECO:0000313" key="5">
    <source>
        <dbReference type="EMBL" id="OUQ73758.1"/>
    </source>
</evidence>
<dbReference type="AlphaFoldDB" id="A0A1Y4VG65"/>
<evidence type="ECO:0000313" key="4">
    <source>
        <dbReference type="EMBL" id="MCA4705250.1"/>
    </source>
</evidence>
<dbReference type="Gene3D" id="3.40.50.300">
    <property type="entry name" value="P-loop containing nucleotide triphosphate hydrolases"/>
    <property type="match status" value="1"/>
</dbReference>
<evidence type="ECO:0000313" key="6">
    <source>
        <dbReference type="Proteomes" id="UP000196036"/>
    </source>
</evidence>
<reference evidence="3 7" key="3">
    <citation type="journal article" date="2019" name="Nat. Med.">
        <title>A library of human gut bacterial isolates paired with longitudinal multiomics data enables mechanistic microbiome research.</title>
        <authorList>
            <person name="Poyet M."/>
            <person name="Groussin M."/>
            <person name="Gibbons S.M."/>
            <person name="Avila-Pacheco J."/>
            <person name="Jiang X."/>
            <person name="Kearney S.M."/>
            <person name="Perrotta A.R."/>
            <person name="Berdy B."/>
            <person name="Zhao S."/>
            <person name="Lieberman T.D."/>
            <person name="Swanson P.K."/>
            <person name="Smith M."/>
            <person name="Roesemann S."/>
            <person name="Alexander J.E."/>
            <person name="Rich S.A."/>
            <person name="Livny J."/>
            <person name="Vlamakis H."/>
            <person name="Clish C."/>
            <person name="Bullock K."/>
            <person name="Deik A."/>
            <person name="Scott J."/>
            <person name="Pierce K.A."/>
            <person name="Xavier R.J."/>
            <person name="Alm E.J."/>
        </authorList>
    </citation>
    <scope>NUCLEOTIDE SEQUENCE [LARGE SCALE GENOMIC DNA]</scope>
    <source>
        <strain evidence="3 7">BIOML-A73</strain>
    </source>
</reference>
<dbReference type="Proteomes" id="UP001198461">
    <property type="component" value="Unassembled WGS sequence"/>
</dbReference>
<dbReference type="SUPFAM" id="SSF52540">
    <property type="entry name" value="P-loop containing nucleoside triphosphate hydrolases"/>
    <property type="match status" value="1"/>
</dbReference>
<dbReference type="Proteomes" id="UP000196036">
    <property type="component" value="Unassembled WGS sequence"/>
</dbReference>
<dbReference type="PANTHER" id="PTHR33295:SF7">
    <property type="entry name" value="ATPASE"/>
    <property type="match status" value="1"/>
</dbReference>
<reference evidence="5" key="2">
    <citation type="journal article" date="2018" name="BMC Genomics">
        <title>Whole genome sequencing and function prediction of 133 gut anaerobes isolated from chicken caecum in pure cultures.</title>
        <authorList>
            <person name="Medvecky M."/>
            <person name="Cejkova D."/>
            <person name="Polansky O."/>
            <person name="Karasova D."/>
            <person name="Kubasova T."/>
            <person name="Cizek A."/>
            <person name="Rychlik I."/>
        </authorList>
    </citation>
    <scope>NUCLEOTIDE SEQUENCE</scope>
    <source>
        <strain evidence="5">An109</strain>
    </source>
</reference>
<sequence>MIFKRKMYNKLLAWKQQAAGTKALLIEGARRIGKSTLVEEFAKNEYRSYLLMDFNKVSDSVTSAFNNYMNDLDTFFLILSSEYGVKLYPKESIIIFDEIQQFPKARQAIKYLVADGRFDYIETGSLISIKENVQDITIPSEERTQLMYPMDFEEFAWAMNEEPLITYIRQCFDKKEPLEQGLHAKAMLLFRQYMIVGGMPKSLSAYLENNRSFEMADVEKRDILTLYRNDIMKIRSGYRSNVLSIFDQIPAFLSRSERRVVMNRIEKGASFPKYHDTFFWLSDSMIANECFNCSDPNVGLSLNEDRTYVKCYMGDTGLLISHTFDENEISDGELYREILLGKLSVNEGMFYENVIAQMLVAAGHKLYFYTRYNEEKHRNDMEIDFILSNQSKLKYKIFPIEVKSNDKYTIRSLIKFKESFHQRIGECYVIHPKNLYVKEGVVYLPAYMTFCL</sequence>
<dbReference type="Pfam" id="PF13635">
    <property type="entry name" value="DUF4143"/>
    <property type="match status" value="1"/>
</dbReference>
<feature type="domain" description="DUF4143" evidence="2">
    <location>
        <begin position="241"/>
        <end position="405"/>
    </location>
</feature>
<dbReference type="EMBL" id="WDER01000007">
    <property type="protein sequence ID" value="KAB6085778.1"/>
    <property type="molecule type" value="Genomic_DNA"/>
</dbReference>
<dbReference type="InterPro" id="IPR025420">
    <property type="entry name" value="DUF4143"/>
</dbReference>
<keyword evidence="3" id="KW-0067">ATP-binding</keyword>
<dbReference type="EMBL" id="JAIWYE010000029">
    <property type="protein sequence ID" value="MCA4705250.1"/>
    <property type="molecule type" value="Genomic_DNA"/>
</dbReference>
<name>A0A1Y4VG65_9BACE</name>
<dbReference type="RefSeq" id="WP_008023375.1">
    <property type="nucleotide sequence ID" value="NZ_AP031409.1"/>
</dbReference>
<accession>A0A1Y4VG65</accession>
<keyword evidence="3" id="KW-0547">Nucleotide-binding</keyword>
<dbReference type="EMBL" id="NFLW01000003">
    <property type="protein sequence ID" value="OUQ73758.1"/>
    <property type="molecule type" value="Genomic_DNA"/>
</dbReference>
<dbReference type="Pfam" id="PF13173">
    <property type="entry name" value="AAA_14"/>
    <property type="match status" value="1"/>
</dbReference>